<keyword evidence="1" id="KW-0175">Coiled coil</keyword>
<feature type="coiled-coil region" evidence="1">
    <location>
        <begin position="1337"/>
        <end position="1392"/>
    </location>
</feature>
<feature type="compositionally biased region" description="Basic and acidic residues" evidence="2">
    <location>
        <begin position="921"/>
        <end position="933"/>
    </location>
</feature>
<dbReference type="Pfam" id="PF07926">
    <property type="entry name" value="TPR_MLP1_2"/>
    <property type="match status" value="1"/>
</dbReference>
<feature type="domain" description="Nucleoprotein TPR/MLP1-2" evidence="3">
    <location>
        <begin position="925"/>
        <end position="1047"/>
    </location>
</feature>
<feature type="coiled-coil region" evidence="1">
    <location>
        <begin position="550"/>
        <end position="616"/>
    </location>
</feature>
<feature type="compositionally biased region" description="Basic residues" evidence="2">
    <location>
        <begin position="1491"/>
        <end position="1501"/>
    </location>
</feature>
<feature type="compositionally biased region" description="Acidic residues" evidence="2">
    <location>
        <begin position="1541"/>
        <end position="1581"/>
    </location>
</feature>
<dbReference type="OrthoDB" id="343070at2759"/>
<feature type="region of interest" description="Disordered" evidence="2">
    <location>
        <begin position="1397"/>
        <end position="1581"/>
    </location>
</feature>
<dbReference type="SUPFAM" id="SSF90257">
    <property type="entry name" value="Myosin rod fragments"/>
    <property type="match status" value="1"/>
</dbReference>
<evidence type="ECO:0000313" key="6">
    <source>
        <dbReference type="EMBL" id="SPQ97066.1"/>
    </source>
</evidence>
<protein>
    <recommendedName>
        <fullName evidence="9">Nucleoprotein TPR/MLP1 domain-containing protein</fullName>
    </recommendedName>
</protein>
<feature type="coiled-coil region" evidence="1">
    <location>
        <begin position="1084"/>
        <end position="1274"/>
    </location>
</feature>
<feature type="coiled-coil region" evidence="1">
    <location>
        <begin position="744"/>
        <end position="806"/>
    </location>
</feature>
<evidence type="ECO:0000259" key="4">
    <source>
        <dbReference type="Pfam" id="PF25481"/>
    </source>
</evidence>
<keyword evidence="7" id="KW-1185">Reference proteome</keyword>
<feature type="compositionally biased region" description="Basic and acidic residues" evidence="2">
    <location>
        <begin position="1446"/>
        <end position="1457"/>
    </location>
</feature>
<feature type="coiled-coil region" evidence="1">
    <location>
        <begin position="645"/>
        <end position="710"/>
    </location>
</feature>
<dbReference type="Proteomes" id="UP000290189">
    <property type="component" value="Unassembled WGS sequence"/>
</dbReference>
<dbReference type="PANTHER" id="PTHR18898:SF2">
    <property type="entry name" value="NUCLEOPROTEIN TPR"/>
    <property type="match status" value="1"/>
</dbReference>
<proteinExistence type="predicted"/>
<evidence type="ECO:0000313" key="7">
    <source>
        <dbReference type="Proteomes" id="UP000039324"/>
    </source>
</evidence>
<dbReference type="OMA" id="TLCEQQE"/>
<dbReference type="EMBL" id="OVEO01000007">
    <property type="protein sequence ID" value="SPQ97066.1"/>
    <property type="molecule type" value="Genomic_DNA"/>
</dbReference>
<dbReference type="Pfam" id="PF25481">
    <property type="entry name" value="Nucleoprot-TPR"/>
    <property type="match status" value="1"/>
</dbReference>
<dbReference type="GO" id="GO:0006606">
    <property type="term" value="P:protein import into nucleus"/>
    <property type="evidence" value="ECO:0007669"/>
    <property type="project" value="InterPro"/>
</dbReference>
<sequence>MAGNDDDEAFVARERYDALVAEMESDRVNYQQLLHQCEREKEAAVNLHASVVAELSTVRSQLDRQTGELAASKSAVETISAELRAARATADELQARLDADARNRNVLAESQAIMDQEMDRARSELERYSNRVVLMAKQISDTERALVAKEAQLKPLQIQLSEAQQAKELLEKQNAALMAEVTVRAEQLLSVQRNHGNEIGALTGEIEALKSQRAEWEARYEATAKELVDVQQRLTEAQLALQEERSANARIMSEYQGELDAEKRLSAMYKRSMNDAKAQVSELEAALGSAKADNTSLSDLATSLRKQLDESIANAEATSAELGAVKLELEDLKRDAAPFLQITAPDARIVAEAANGLNIEDVMSRLMLCSDALLAERAKSRKLELYLQQIQDEINEQMPILQEQRADYESLLKTNHTLALRVQECNHQRDLLERKLHAAVRNTQEEFRRRQLIQDDLNRFVEQFKIQGLIPDTYRIASPETALQIADGNGPTSSIEEVMQWKSIVRQLEKDLKDRDLQLAKLETHIQVIEARRVESDVAPALSFPVAEGSAELEITVSSLRQQVEMLQSEKRASERQLQADVDAARDAQRAIAIELAAAKGQADILQQKLDWATRQAERSADEASRLRAADSQKDALLSSCQERVASLNAELSESVQRYSRAQNQLAQVRAQLELSQQAEVRLSQQCGDMAIIRARNDQLLETLQAVQQRLSEDSSSVVAELTAEKERIYKDFLHIQKQVALERRTHEQDIKVREEERESLKRALEDAERARDEAQSELSRLASAAAVAEQAHADLVEKLRAVTNERDVLAAGHGHDQSQRASRQLMIELAHAKTETDSLRESLEAKTTEASEWKALASQRQATLNELNASMQAFRQKSSDTIRALETRNETLMQQISEADREIERLMDRVTQSESMSESASRESSSRVEAAEQRAVQAEQKFETAQRIADEKDREAQRYLKRYEEELTLHAQAVSSLDQLRSQIAFLESELAVARSNEQDATAALASIQEQFTTRINELNAQIAEARQAVDSLTRQNDLLLAQIESGRRVDGSATSSPTGETDRLREIVSHLRSEKEMACGEAEAAQRQTLRLQTEAQQLRQALQEAREALGKLQEQHSQRDIPQQAVPSTPDAVLLESNQMLRSQKVELMQRCQQLEDRVRELEVAAEPYEARITDMQSTIVRLEAEKAAIQADVQRWKDRNAALLSRYDQVDPEVHRELQNQLNEANSTLESLQAAKSELESKVAEYESKVADLEAQLAKASQGQAGLENLRKSALFNLQTVNQLKKELSMRPDPEAVASKNEASARTIKALRDLCSRFRAALEARGSANDRINADTLARLDTANQQIGELEEKLSTADGAIADLKRDIDNMQQERQRSESELLEQISALTATAAAAAAAQQKDHPPQQEQQEPPQEQAAPQPEEALTRKRSASPGRAEPGGEEIHAKKPRTEEPMVVEDVVPEQHASSQPAHVVEEEGGIADEPRQERRRRRLRRVRPRIEEEVEEAPAPEEHPSVAEAIEEELGLAMDEQQAALTEESEDAGADMEAGPDDDGDANNDGESDMESGEINVDDDIGA</sequence>
<dbReference type="GO" id="GO:0017056">
    <property type="term" value="F:structural constituent of nuclear pore"/>
    <property type="evidence" value="ECO:0007669"/>
    <property type="project" value="TreeGrafter"/>
</dbReference>
<evidence type="ECO:0000313" key="5">
    <source>
        <dbReference type="EMBL" id="CEO99773.1"/>
    </source>
</evidence>
<dbReference type="GO" id="GO:0005643">
    <property type="term" value="C:nuclear pore"/>
    <property type="evidence" value="ECO:0007669"/>
    <property type="project" value="TreeGrafter"/>
</dbReference>
<keyword evidence="6" id="KW-0496">Mitochondrion</keyword>
<reference evidence="5 7" key="1">
    <citation type="submission" date="2015-02" db="EMBL/GenBank/DDBJ databases">
        <authorList>
            <person name="Chooi Y.-H."/>
        </authorList>
    </citation>
    <scope>NUCLEOTIDE SEQUENCE [LARGE SCALE GENOMIC DNA]</scope>
    <source>
        <strain evidence="5">E3</strain>
    </source>
</reference>
<feature type="coiled-coil region" evidence="1">
    <location>
        <begin position="76"/>
        <end position="335"/>
    </location>
</feature>
<reference evidence="6 8" key="2">
    <citation type="submission" date="2018-03" db="EMBL/GenBank/DDBJ databases">
        <authorList>
            <person name="Fogelqvist J."/>
        </authorList>
    </citation>
    <scope>NUCLEOTIDE SEQUENCE [LARGE SCALE GENOMIC DNA]</scope>
</reference>
<evidence type="ECO:0000256" key="1">
    <source>
        <dbReference type="SAM" id="Coils"/>
    </source>
</evidence>
<dbReference type="InterPro" id="IPR057577">
    <property type="entry name" value="Nucleoprot-TPR/MLP1_dom"/>
</dbReference>
<geneLocation type="mitochondrion" evidence="6"/>
<dbReference type="PANTHER" id="PTHR18898">
    <property type="entry name" value="NUCLEOPROTEIN TPR-RELATED"/>
    <property type="match status" value="1"/>
</dbReference>
<accession>A0A0G4IWS2</accession>
<dbReference type="Proteomes" id="UP000039324">
    <property type="component" value="Unassembled WGS sequence"/>
</dbReference>
<dbReference type="EMBL" id="CDSF01000093">
    <property type="protein sequence ID" value="CEO99773.1"/>
    <property type="molecule type" value="Genomic_DNA"/>
</dbReference>
<name>A0A0G4IWS2_PLABS</name>
<dbReference type="GO" id="GO:0006406">
    <property type="term" value="P:mRNA export from nucleus"/>
    <property type="evidence" value="ECO:0007669"/>
    <property type="project" value="TreeGrafter"/>
</dbReference>
<feature type="compositionally biased region" description="Low complexity" evidence="2">
    <location>
        <begin position="1411"/>
        <end position="1428"/>
    </location>
</feature>
<evidence type="ECO:0000256" key="2">
    <source>
        <dbReference type="SAM" id="MobiDB-lite"/>
    </source>
</evidence>
<dbReference type="STRING" id="37360.A0A0G4IWS2"/>
<dbReference type="InterPro" id="IPR012929">
    <property type="entry name" value="Nucleoprot-TPR/MLP1-2_dom"/>
</dbReference>
<organism evidence="5 7">
    <name type="scientific">Plasmodiophora brassicae</name>
    <name type="common">Clubroot disease agent</name>
    <dbReference type="NCBI Taxonomy" id="37360"/>
    <lineage>
        <taxon>Eukaryota</taxon>
        <taxon>Sar</taxon>
        <taxon>Rhizaria</taxon>
        <taxon>Endomyxa</taxon>
        <taxon>Phytomyxea</taxon>
        <taxon>Plasmodiophorida</taxon>
        <taxon>Plasmodiophoridae</taxon>
        <taxon>Plasmodiophora</taxon>
    </lineage>
</organism>
<evidence type="ECO:0000313" key="8">
    <source>
        <dbReference type="Proteomes" id="UP000290189"/>
    </source>
</evidence>
<feature type="region of interest" description="Disordered" evidence="2">
    <location>
        <begin position="911"/>
        <end position="934"/>
    </location>
</feature>
<feature type="domain" description="Nucleoprotein TPR/MPL1" evidence="4">
    <location>
        <begin position="157"/>
        <end position="221"/>
    </location>
</feature>
<gene>
    <name evidence="5" type="ORF">PBRA_007507</name>
    <name evidence="6" type="ORF">PLBR_LOCUS4281</name>
</gene>
<evidence type="ECO:0008006" key="9">
    <source>
        <dbReference type="Google" id="ProtNLM"/>
    </source>
</evidence>
<evidence type="ECO:0000259" key="3">
    <source>
        <dbReference type="Pfam" id="PF07926"/>
    </source>
</evidence>